<feature type="binding site" evidence="12">
    <location>
        <begin position="84"/>
        <end position="94"/>
    </location>
    <ligand>
        <name>ATP</name>
        <dbReference type="ChEBI" id="CHEBI:30616"/>
    </ligand>
</feature>
<evidence type="ECO:0000256" key="10">
    <source>
        <dbReference type="ARBA" id="ARBA00022840"/>
    </source>
</evidence>
<comment type="catalytic activity">
    <reaction evidence="11 12">
        <text>L-homoserine + ATP = O-phospho-L-homoserine + ADP + H(+)</text>
        <dbReference type="Rhea" id="RHEA:13985"/>
        <dbReference type="ChEBI" id="CHEBI:15378"/>
        <dbReference type="ChEBI" id="CHEBI:30616"/>
        <dbReference type="ChEBI" id="CHEBI:57476"/>
        <dbReference type="ChEBI" id="CHEBI:57590"/>
        <dbReference type="ChEBI" id="CHEBI:456216"/>
        <dbReference type="EC" id="2.7.1.39"/>
    </reaction>
</comment>
<keyword evidence="6 12" id="KW-0808">Transferase</keyword>
<evidence type="ECO:0000256" key="2">
    <source>
        <dbReference type="ARBA" id="ARBA00007370"/>
    </source>
</evidence>
<evidence type="ECO:0000256" key="1">
    <source>
        <dbReference type="ARBA" id="ARBA00005015"/>
    </source>
</evidence>
<evidence type="ECO:0000313" key="16">
    <source>
        <dbReference type="Proteomes" id="UP000280842"/>
    </source>
</evidence>
<evidence type="ECO:0000256" key="6">
    <source>
        <dbReference type="ARBA" id="ARBA00022679"/>
    </source>
</evidence>
<feature type="domain" description="GHMP kinase N-terminal" evidence="13">
    <location>
        <begin position="55"/>
        <end position="137"/>
    </location>
</feature>
<dbReference type="InterPro" id="IPR006203">
    <property type="entry name" value="GHMP_knse_ATP-bd_CS"/>
</dbReference>
<evidence type="ECO:0000256" key="11">
    <source>
        <dbReference type="ARBA" id="ARBA00049375"/>
    </source>
</evidence>
<keyword evidence="16" id="KW-1185">Reference proteome</keyword>
<keyword evidence="5 12" id="KW-0028">Amino-acid biosynthesis</keyword>
<dbReference type="PANTHER" id="PTHR20861:SF1">
    <property type="entry name" value="HOMOSERINE KINASE"/>
    <property type="match status" value="1"/>
</dbReference>
<evidence type="ECO:0000256" key="7">
    <source>
        <dbReference type="ARBA" id="ARBA00022697"/>
    </source>
</evidence>
<dbReference type="HAMAP" id="MF_00384">
    <property type="entry name" value="Homoser_kinase"/>
    <property type="match status" value="1"/>
</dbReference>
<dbReference type="Pfam" id="PF08544">
    <property type="entry name" value="GHMP_kinases_C"/>
    <property type="match status" value="1"/>
</dbReference>
<dbReference type="Gene3D" id="3.30.230.10">
    <property type="match status" value="1"/>
</dbReference>
<dbReference type="EMBL" id="REFO01000010">
    <property type="protein sequence ID" value="RMA97893.1"/>
    <property type="molecule type" value="Genomic_DNA"/>
</dbReference>
<dbReference type="GO" id="GO:0004413">
    <property type="term" value="F:homoserine kinase activity"/>
    <property type="evidence" value="ECO:0007669"/>
    <property type="project" value="UniProtKB-UniRule"/>
</dbReference>
<evidence type="ECO:0000256" key="9">
    <source>
        <dbReference type="ARBA" id="ARBA00022777"/>
    </source>
</evidence>
<dbReference type="InterPro" id="IPR020568">
    <property type="entry name" value="Ribosomal_Su5_D2-typ_SF"/>
</dbReference>
<dbReference type="GO" id="GO:0005524">
    <property type="term" value="F:ATP binding"/>
    <property type="evidence" value="ECO:0007669"/>
    <property type="project" value="UniProtKB-UniRule"/>
</dbReference>
<dbReference type="OrthoDB" id="9769912at2"/>
<dbReference type="NCBIfam" id="NF002288">
    <property type="entry name" value="PRK01212.1-4"/>
    <property type="match status" value="1"/>
</dbReference>
<gene>
    <name evidence="12" type="primary">thrB</name>
    <name evidence="15" type="ORF">CLV39_0524</name>
</gene>
<keyword evidence="7 12" id="KW-0791">Threonine biosynthesis</keyword>
<dbReference type="PRINTS" id="PR00958">
    <property type="entry name" value="HOMSERKINASE"/>
</dbReference>
<protein>
    <recommendedName>
        <fullName evidence="4 12">Homoserine kinase</fullName>
        <shortName evidence="12">HK</shortName>
        <shortName evidence="12">HSK</shortName>
        <ecNumber evidence="3 12">2.7.1.39</ecNumber>
    </recommendedName>
</protein>
<evidence type="ECO:0000259" key="14">
    <source>
        <dbReference type="Pfam" id="PF08544"/>
    </source>
</evidence>
<dbReference type="GO" id="GO:0005737">
    <property type="term" value="C:cytoplasm"/>
    <property type="evidence" value="ECO:0007669"/>
    <property type="project" value="UniProtKB-SubCell"/>
</dbReference>
<keyword evidence="8 12" id="KW-0547">Nucleotide-binding</keyword>
<dbReference type="SUPFAM" id="SSF54211">
    <property type="entry name" value="Ribosomal protein S5 domain 2-like"/>
    <property type="match status" value="1"/>
</dbReference>
<keyword evidence="10 12" id="KW-0067">ATP-binding</keyword>
<comment type="caution">
    <text evidence="15">The sequence shown here is derived from an EMBL/GenBank/DDBJ whole genome shotgun (WGS) entry which is preliminary data.</text>
</comment>
<comment type="pathway">
    <text evidence="1 12">Amino-acid biosynthesis; L-threonine biosynthesis; L-threonine from L-aspartate: step 4/5.</text>
</comment>
<evidence type="ECO:0000259" key="13">
    <source>
        <dbReference type="Pfam" id="PF00288"/>
    </source>
</evidence>
<dbReference type="PANTHER" id="PTHR20861">
    <property type="entry name" value="HOMOSERINE/4-DIPHOSPHOCYTIDYL-2-C-METHYL-D-ERYTHRITOL KINASE"/>
    <property type="match status" value="1"/>
</dbReference>
<dbReference type="SUPFAM" id="SSF55060">
    <property type="entry name" value="GHMP Kinase, C-terminal domain"/>
    <property type="match status" value="1"/>
</dbReference>
<dbReference type="Proteomes" id="UP000280842">
    <property type="component" value="Unassembled WGS sequence"/>
</dbReference>
<comment type="function">
    <text evidence="12">Catalyzes the ATP-dependent phosphorylation of L-homoserine to L-homoserine phosphate.</text>
</comment>
<dbReference type="UniPathway" id="UPA00050">
    <property type="reaction ID" value="UER00064"/>
</dbReference>
<evidence type="ECO:0000313" key="15">
    <source>
        <dbReference type="EMBL" id="RMA97893.1"/>
    </source>
</evidence>
<proteinExistence type="inferred from homology"/>
<dbReference type="InterPro" id="IPR006204">
    <property type="entry name" value="GHMP_kinase_N_dom"/>
</dbReference>
<dbReference type="Pfam" id="PF00288">
    <property type="entry name" value="GHMP_kinases_N"/>
    <property type="match status" value="1"/>
</dbReference>
<evidence type="ECO:0000256" key="3">
    <source>
        <dbReference type="ARBA" id="ARBA00012078"/>
    </source>
</evidence>
<dbReference type="AlphaFoldDB" id="A0A3M0BKA5"/>
<dbReference type="InterPro" id="IPR000870">
    <property type="entry name" value="Homoserine_kinase"/>
</dbReference>
<comment type="similarity">
    <text evidence="2 12">Belongs to the GHMP kinase family. Homoserine kinase subfamily.</text>
</comment>
<dbReference type="GO" id="GO:0009088">
    <property type="term" value="P:threonine biosynthetic process"/>
    <property type="evidence" value="ECO:0007669"/>
    <property type="project" value="UniProtKB-UniRule"/>
</dbReference>
<feature type="domain" description="GHMP kinase C-terminal" evidence="14">
    <location>
        <begin position="199"/>
        <end position="265"/>
    </location>
</feature>
<accession>A0A3M0BKA5</accession>
<dbReference type="Gene3D" id="3.30.70.890">
    <property type="entry name" value="GHMP kinase, C-terminal domain"/>
    <property type="match status" value="1"/>
</dbReference>
<evidence type="ECO:0000256" key="12">
    <source>
        <dbReference type="HAMAP-Rule" id="MF_00384"/>
    </source>
</evidence>
<reference evidence="15 16" key="1">
    <citation type="submission" date="2018-10" db="EMBL/GenBank/DDBJ databases">
        <title>Genomic Encyclopedia of Archaeal and Bacterial Type Strains, Phase II (KMG-II): from individual species to whole genera.</title>
        <authorList>
            <person name="Goeker M."/>
        </authorList>
    </citation>
    <scope>NUCLEOTIDE SEQUENCE [LARGE SCALE GENOMIC DNA]</scope>
    <source>
        <strain evidence="15 16">VM1</strain>
    </source>
</reference>
<keyword evidence="12" id="KW-0963">Cytoplasm</keyword>
<name>A0A3M0BKA5_9AQUI</name>
<comment type="subcellular location">
    <subcellularLocation>
        <location evidence="12">Cytoplasm</location>
    </subcellularLocation>
</comment>
<dbReference type="InterPro" id="IPR014721">
    <property type="entry name" value="Ribsml_uS5_D2-typ_fold_subgr"/>
</dbReference>
<evidence type="ECO:0000256" key="4">
    <source>
        <dbReference type="ARBA" id="ARBA00017858"/>
    </source>
</evidence>
<sequence>MLKIKVPATSANLGAGFDTLGVALNLYNEFIVEESDTVQIETYPKIPEFENPDKNLFVKVLKKTCEYIGNDFHGVKLTQKINVPVSRGLGSSATAIVGAIVAAFTANKKVLTDEEFFNIAYQFEPHPDNLLPALKGGFITACVEDKKTYYSKIPFPEELKFVVVIPDFELSTEKARKVLPEKVSLEDAVFNVQRVSLLISSLVNKDFDLLKVAMNDRLHEPYRKKLIPNFDKVVENALNSGAVGVSLSGAGSCMIALAKENFEDIGKSMVEAFNEVDIKAEYKILEIDKEGVQVEF</sequence>
<evidence type="ECO:0000256" key="8">
    <source>
        <dbReference type="ARBA" id="ARBA00022741"/>
    </source>
</evidence>
<evidence type="ECO:0000256" key="5">
    <source>
        <dbReference type="ARBA" id="ARBA00022605"/>
    </source>
</evidence>
<dbReference type="NCBIfam" id="TIGR00191">
    <property type="entry name" value="thrB"/>
    <property type="match status" value="1"/>
</dbReference>
<dbReference type="RefSeq" id="WP_121922654.1">
    <property type="nucleotide sequence ID" value="NZ_REFO01000010.1"/>
</dbReference>
<dbReference type="PIRSF" id="PIRSF000676">
    <property type="entry name" value="Homoser_kin"/>
    <property type="match status" value="1"/>
</dbReference>
<keyword evidence="9 12" id="KW-0418">Kinase</keyword>
<organism evidence="15 16">
    <name type="scientific">Hydrogenothermus marinus</name>
    <dbReference type="NCBI Taxonomy" id="133270"/>
    <lineage>
        <taxon>Bacteria</taxon>
        <taxon>Pseudomonadati</taxon>
        <taxon>Aquificota</taxon>
        <taxon>Aquificia</taxon>
        <taxon>Aquificales</taxon>
        <taxon>Hydrogenothermaceae</taxon>
        <taxon>Hydrogenothermus</taxon>
    </lineage>
</organism>
<dbReference type="PROSITE" id="PS00627">
    <property type="entry name" value="GHMP_KINASES_ATP"/>
    <property type="match status" value="1"/>
</dbReference>
<dbReference type="InterPro" id="IPR036554">
    <property type="entry name" value="GHMP_kinase_C_sf"/>
</dbReference>
<dbReference type="InterPro" id="IPR013750">
    <property type="entry name" value="GHMP_kinase_C_dom"/>
</dbReference>
<dbReference type="EC" id="2.7.1.39" evidence="3 12"/>